<keyword evidence="5" id="KW-0862">Zinc</keyword>
<feature type="non-terminal residue" evidence="10">
    <location>
        <position position="143"/>
    </location>
</feature>
<evidence type="ECO:0000256" key="9">
    <source>
        <dbReference type="ARBA" id="ARBA00047890"/>
    </source>
</evidence>
<dbReference type="Pfam" id="PF06508">
    <property type="entry name" value="QueC"/>
    <property type="match status" value="1"/>
</dbReference>
<evidence type="ECO:0000256" key="2">
    <source>
        <dbReference type="ARBA" id="ARBA00022598"/>
    </source>
</evidence>
<dbReference type="GO" id="GO:0005524">
    <property type="term" value="F:ATP binding"/>
    <property type="evidence" value="ECO:0007669"/>
    <property type="project" value="UniProtKB-KW"/>
</dbReference>
<evidence type="ECO:0000256" key="4">
    <source>
        <dbReference type="ARBA" id="ARBA00022741"/>
    </source>
</evidence>
<comment type="similarity">
    <text evidence="7">Belongs to the QueC family.</text>
</comment>
<dbReference type="EMBL" id="LAZR01030270">
    <property type="protein sequence ID" value="KKL57130.1"/>
    <property type="molecule type" value="Genomic_DNA"/>
</dbReference>
<comment type="caution">
    <text evidence="10">The sequence shown here is derived from an EMBL/GenBank/DDBJ whole genome shotgun (WGS) entry which is preliminary data.</text>
</comment>
<dbReference type="PANTHER" id="PTHR42914">
    <property type="entry name" value="7-CYANO-7-DEAZAGUANINE SYNTHASE"/>
    <property type="match status" value="1"/>
</dbReference>
<evidence type="ECO:0000256" key="8">
    <source>
        <dbReference type="ARBA" id="ARBA00039149"/>
    </source>
</evidence>
<comment type="pathway">
    <text evidence="1">Purine metabolism; 7-cyano-7-deazaguanine biosynthesis.</text>
</comment>
<dbReference type="InterPro" id="IPR018317">
    <property type="entry name" value="QueC"/>
</dbReference>
<dbReference type="PANTHER" id="PTHR42914:SF1">
    <property type="entry name" value="7-CYANO-7-DEAZAGUANINE SYNTHASE"/>
    <property type="match status" value="1"/>
</dbReference>
<dbReference type="GO" id="GO:0046872">
    <property type="term" value="F:metal ion binding"/>
    <property type="evidence" value="ECO:0007669"/>
    <property type="project" value="UniProtKB-KW"/>
</dbReference>
<evidence type="ECO:0000256" key="1">
    <source>
        <dbReference type="ARBA" id="ARBA00005061"/>
    </source>
</evidence>
<dbReference type="InterPro" id="IPR014729">
    <property type="entry name" value="Rossmann-like_a/b/a_fold"/>
</dbReference>
<keyword evidence="4" id="KW-0547">Nucleotide-binding</keyword>
<evidence type="ECO:0000256" key="5">
    <source>
        <dbReference type="ARBA" id="ARBA00022833"/>
    </source>
</evidence>
<dbReference type="AlphaFoldDB" id="A0A0F9FIP2"/>
<dbReference type="SUPFAM" id="SSF52402">
    <property type="entry name" value="Adenine nucleotide alpha hydrolases-like"/>
    <property type="match status" value="1"/>
</dbReference>
<sequence>MTKALVLLSGGMDSATCLALAKSENETVGGLSLSYGQKHVREVDYAIELAKHFDCGVEVLELPKIFQGAGSSLVDDIEMPQMSYEELAAAKGPSKTYVPQRNMNFLAVASSIALIGSADYIYFGAHADDAHNWAYPDCTPEFI</sequence>
<gene>
    <name evidence="10" type="ORF">LCGC14_2238540</name>
</gene>
<comment type="catalytic activity">
    <reaction evidence="9">
        <text>7-carboxy-7-carbaguanine + NH4(+) + 2 ATP = 7-cyano-7-carbaguanine + 2 AMP + 2 diphosphate + 2 H(+)</text>
        <dbReference type="Rhea" id="RHEA:27982"/>
        <dbReference type="ChEBI" id="CHEBI:15378"/>
        <dbReference type="ChEBI" id="CHEBI:28938"/>
        <dbReference type="ChEBI" id="CHEBI:30616"/>
        <dbReference type="ChEBI" id="CHEBI:33019"/>
        <dbReference type="ChEBI" id="CHEBI:45075"/>
        <dbReference type="ChEBI" id="CHEBI:61036"/>
        <dbReference type="ChEBI" id="CHEBI:456215"/>
        <dbReference type="EC" id="6.3.4.20"/>
    </reaction>
</comment>
<evidence type="ECO:0000313" key="10">
    <source>
        <dbReference type="EMBL" id="KKL57130.1"/>
    </source>
</evidence>
<dbReference type="Gene3D" id="3.40.50.620">
    <property type="entry name" value="HUPs"/>
    <property type="match status" value="1"/>
</dbReference>
<dbReference type="GO" id="GO:0016874">
    <property type="term" value="F:ligase activity"/>
    <property type="evidence" value="ECO:0007669"/>
    <property type="project" value="UniProtKB-KW"/>
</dbReference>
<evidence type="ECO:0000256" key="6">
    <source>
        <dbReference type="ARBA" id="ARBA00022840"/>
    </source>
</evidence>
<keyword evidence="2" id="KW-0436">Ligase</keyword>
<keyword evidence="3" id="KW-0479">Metal-binding</keyword>
<name>A0A0F9FIP2_9ZZZZ</name>
<reference evidence="10" key="1">
    <citation type="journal article" date="2015" name="Nature">
        <title>Complex archaea that bridge the gap between prokaryotes and eukaryotes.</title>
        <authorList>
            <person name="Spang A."/>
            <person name="Saw J.H."/>
            <person name="Jorgensen S.L."/>
            <person name="Zaremba-Niedzwiedzka K."/>
            <person name="Martijn J."/>
            <person name="Lind A.E."/>
            <person name="van Eijk R."/>
            <person name="Schleper C."/>
            <person name="Guy L."/>
            <person name="Ettema T.J."/>
        </authorList>
    </citation>
    <scope>NUCLEOTIDE SEQUENCE</scope>
</reference>
<keyword evidence="6" id="KW-0067">ATP-binding</keyword>
<accession>A0A0F9FIP2</accession>
<organism evidence="10">
    <name type="scientific">marine sediment metagenome</name>
    <dbReference type="NCBI Taxonomy" id="412755"/>
    <lineage>
        <taxon>unclassified sequences</taxon>
        <taxon>metagenomes</taxon>
        <taxon>ecological metagenomes</taxon>
    </lineage>
</organism>
<evidence type="ECO:0000256" key="7">
    <source>
        <dbReference type="ARBA" id="ARBA00037993"/>
    </source>
</evidence>
<evidence type="ECO:0000256" key="3">
    <source>
        <dbReference type="ARBA" id="ARBA00022723"/>
    </source>
</evidence>
<proteinExistence type="inferred from homology"/>
<dbReference type="EC" id="6.3.4.20" evidence="8"/>
<protein>
    <recommendedName>
        <fullName evidence="8">7-cyano-7-deazaguanine synthase</fullName>
        <ecNumber evidence="8">6.3.4.20</ecNumber>
    </recommendedName>
</protein>